<feature type="non-terminal residue" evidence="2">
    <location>
        <position position="360"/>
    </location>
</feature>
<proteinExistence type="predicted"/>
<evidence type="ECO:0000259" key="1">
    <source>
        <dbReference type="Pfam" id="PF05272"/>
    </source>
</evidence>
<evidence type="ECO:0000313" key="2">
    <source>
        <dbReference type="EMBL" id="CAB4181862.1"/>
    </source>
</evidence>
<name>A0A6J5QEB0_9CAUD</name>
<dbReference type="InterPro" id="IPR007936">
    <property type="entry name" value="VapE-like_dom"/>
</dbReference>
<protein>
    <submittedName>
        <fullName evidence="2">Virulence-associated E</fullName>
    </submittedName>
</protein>
<sequence length="360" mass="39607">MISKTTYEYQDADGSVRFKTIRTDNDDGTKTFIQAHRDSVREDWVFKAPTWSRPIYNLPEVIAAGPDAIVLVVEGEKVAIAARKYLPPGWIATTWSGGSTAVKKTDWSPIVGRRVVVWPDIDQIKKDGQTLPWALQPGTQAAASVAAITGGAMADLPDVFIEASTWVVSSGWDLADDLPDGVAPEHIQAILINGAKRATPIVPAPIPAPVATPKVNGHAISAMTSEIEYIVDGKGKPKAIYENVIRLLTHSNTFNLRYDEFALRPCYGDELLEDRHLRMICRWVQAEGITAGTSVIQEAIVAAAETRRFHPVKQYLDSLVWDGKGRIDRLLIDHAGIIDTPLHKAMSAKWLIQAVARIYQ</sequence>
<dbReference type="Pfam" id="PF05272">
    <property type="entry name" value="VapE-like_dom"/>
    <property type="match status" value="1"/>
</dbReference>
<dbReference type="EMBL" id="LR797012">
    <property type="protein sequence ID" value="CAB4181862.1"/>
    <property type="molecule type" value="Genomic_DNA"/>
</dbReference>
<feature type="domain" description="Virulence-associated protein E-like" evidence="1">
    <location>
        <begin position="316"/>
        <end position="360"/>
    </location>
</feature>
<organism evidence="2">
    <name type="scientific">uncultured Caudovirales phage</name>
    <dbReference type="NCBI Taxonomy" id="2100421"/>
    <lineage>
        <taxon>Viruses</taxon>
        <taxon>Duplodnaviria</taxon>
        <taxon>Heunggongvirae</taxon>
        <taxon>Uroviricota</taxon>
        <taxon>Caudoviricetes</taxon>
        <taxon>Peduoviridae</taxon>
        <taxon>Maltschvirus</taxon>
        <taxon>Maltschvirus maltsch</taxon>
    </lineage>
</organism>
<gene>
    <name evidence="2" type="ORF">UFOVP1069_74</name>
</gene>
<accession>A0A6J5QEB0</accession>
<reference evidence="2" key="1">
    <citation type="submission" date="2020-05" db="EMBL/GenBank/DDBJ databases">
        <authorList>
            <person name="Chiriac C."/>
            <person name="Salcher M."/>
            <person name="Ghai R."/>
            <person name="Kavagutti S V."/>
        </authorList>
    </citation>
    <scope>NUCLEOTIDE SEQUENCE</scope>
</reference>